<dbReference type="SUPFAM" id="SSF143034">
    <property type="entry name" value="L35p-like"/>
    <property type="match status" value="1"/>
</dbReference>
<gene>
    <name evidence="4" type="primary">rpmI</name>
    <name evidence="7" type="ORF">ABID41_001061</name>
</gene>
<evidence type="ECO:0000256" key="4">
    <source>
        <dbReference type="HAMAP-Rule" id="MF_00514"/>
    </source>
</evidence>
<evidence type="ECO:0000313" key="8">
    <source>
        <dbReference type="Proteomes" id="UP001549110"/>
    </source>
</evidence>
<dbReference type="EMBL" id="JBEPLU010000001">
    <property type="protein sequence ID" value="MET3525966.1"/>
    <property type="molecule type" value="Genomic_DNA"/>
</dbReference>
<keyword evidence="8" id="KW-1185">Reference proteome</keyword>
<dbReference type="PROSITE" id="PS00936">
    <property type="entry name" value="RIBOSOMAL_L35"/>
    <property type="match status" value="1"/>
</dbReference>
<dbReference type="Gene3D" id="4.10.410.60">
    <property type="match status" value="1"/>
</dbReference>
<keyword evidence="2 4" id="KW-0689">Ribosomal protein</keyword>
<dbReference type="HAMAP" id="MF_00514">
    <property type="entry name" value="Ribosomal_bL35"/>
    <property type="match status" value="1"/>
</dbReference>
<dbReference type="InterPro" id="IPR018265">
    <property type="entry name" value="Ribosomal_bL35_CS"/>
</dbReference>
<sequence>MERAIRTSFAADPKSIAEAGESPQRRLKPLPLLPLSRKRPALRSRLAKGMPGRLINTPEDGAVRFRREMPKLKTKSGVKKRFKMTASGKLKAGVAGKRHRLISHSAKYIRQNRGTKVMTEADTKIVKLWIPYGL</sequence>
<dbReference type="Pfam" id="PF01632">
    <property type="entry name" value="Ribosomal_L35p"/>
    <property type="match status" value="1"/>
</dbReference>
<protein>
    <recommendedName>
        <fullName evidence="4">Large ribosomal subunit protein bL35</fullName>
    </recommendedName>
</protein>
<evidence type="ECO:0000313" key="7">
    <source>
        <dbReference type="EMBL" id="MET3525966.1"/>
    </source>
</evidence>
<dbReference type="GO" id="GO:0005840">
    <property type="term" value="C:ribosome"/>
    <property type="evidence" value="ECO:0007669"/>
    <property type="project" value="UniProtKB-KW"/>
</dbReference>
<feature type="region of interest" description="Disordered" evidence="6">
    <location>
        <begin position="1"/>
        <end position="35"/>
    </location>
</feature>
<comment type="similarity">
    <text evidence="1 4 5">Belongs to the bacterial ribosomal protein bL35 family.</text>
</comment>
<evidence type="ECO:0000256" key="2">
    <source>
        <dbReference type="ARBA" id="ARBA00022980"/>
    </source>
</evidence>
<organism evidence="7 8">
    <name type="scientific">Phenylobacterium koreense</name>
    <dbReference type="NCBI Taxonomy" id="266125"/>
    <lineage>
        <taxon>Bacteria</taxon>
        <taxon>Pseudomonadati</taxon>
        <taxon>Pseudomonadota</taxon>
        <taxon>Alphaproteobacteria</taxon>
        <taxon>Caulobacterales</taxon>
        <taxon>Caulobacteraceae</taxon>
        <taxon>Phenylobacterium</taxon>
    </lineage>
</organism>
<dbReference type="InterPro" id="IPR037229">
    <property type="entry name" value="Ribosomal_bL35_sf"/>
</dbReference>
<reference evidence="7 8" key="1">
    <citation type="submission" date="2024-06" db="EMBL/GenBank/DDBJ databases">
        <title>Genomic Encyclopedia of Type Strains, Phase IV (KMG-IV): sequencing the most valuable type-strain genomes for metagenomic binning, comparative biology and taxonomic classification.</title>
        <authorList>
            <person name="Goeker M."/>
        </authorList>
    </citation>
    <scope>NUCLEOTIDE SEQUENCE [LARGE SCALE GENOMIC DNA]</scope>
    <source>
        <strain evidence="7 8">DSM 17809</strain>
    </source>
</reference>
<proteinExistence type="inferred from homology"/>
<evidence type="ECO:0000256" key="3">
    <source>
        <dbReference type="ARBA" id="ARBA00023274"/>
    </source>
</evidence>
<evidence type="ECO:0000256" key="6">
    <source>
        <dbReference type="SAM" id="MobiDB-lite"/>
    </source>
</evidence>
<name>A0ABV2EH78_9CAUL</name>
<dbReference type="NCBIfam" id="TIGR00001">
    <property type="entry name" value="rpmI_bact"/>
    <property type="match status" value="1"/>
</dbReference>
<accession>A0ABV2EH78</accession>
<dbReference type="PANTHER" id="PTHR33343">
    <property type="entry name" value="54S RIBOSOMAL PROTEIN BL35M"/>
    <property type="match status" value="1"/>
</dbReference>
<dbReference type="PRINTS" id="PR00064">
    <property type="entry name" value="RIBOSOMALL35"/>
</dbReference>
<dbReference type="InterPro" id="IPR001706">
    <property type="entry name" value="Ribosomal_bL35"/>
</dbReference>
<dbReference type="Proteomes" id="UP001549110">
    <property type="component" value="Unassembled WGS sequence"/>
</dbReference>
<comment type="caution">
    <text evidence="7">The sequence shown here is derived from an EMBL/GenBank/DDBJ whole genome shotgun (WGS) entry which is preliminary data.</text>
</comment>
<evidence type="ECO:0000256" key="1">
    <source>
        <dbReference type="ARBA" id="ARBA00006598"/>
    </source>
</evidence>
<keyword evidence="3 4" id="KW-0687">Ribonucleoprotein</keyword>
<dbReference type="PANTHER" id="PTHR33343:SF1">
    <property type="entry name" value="LARGE RIBOSOMAL SUBUNIT PROTEIN BL35M"/>
    <property type="match status" value="1"/>
</dbReference>
<dbReference type="InterPro" id="IPR021137">
    <property type="entry name" value="Ribosomal_bL35-like"/>
</dbReference>
<evidence type="ECO:0000256" key="5">
    <source>
        <dbReference type="RuleBase" id="RU000568"/>
    </source>
</evidence>